<dbReference type="AlphaFoldDB" id="A0A8S1YL09"/>
<sequence>MQKRYDEAINQYNYAIKLNKENAKLNIEKNNQEALNAYDLALKIKAYNTKIIINKRISLMQLEQHQEVIMQFNQAILISQNELDAYSWKGFSLCMQRQSKHTGKRNAYQEIRRMNINYIFWLGKNNVEIIEFITKNTILQCNQCKQFFKN</sequence>
<name>A0A8S1YL09_PAROT</name>
<keyword evidence="2" id="KW-1185">Reference proteome</keyword>
<accession>A0A8S1YL09</accession>
<evidence type="ECO:0008006" key="3">
    <source>
        <dbReference type="Google" id="ProtNLM"/>
    </source>
</evidence>
<organism evidence="1 2">
    <name type="scientific">Paramecium octaurelia</name>
    <dbReference type="NCBI Taxonomy" id="43137"/>
    <lineage>
        <taxon>Eukaryota</taxon>
        <taxon>Sar</taxon>
        <taxon>Alveolata</taxon>
        <taxon>Ciliophora</taxon>
        <taxon>Intramacronucleata</taxon>
        <taxon>Oligohymenophorea</taxon>
        <taxon>Peniculida</taxon>
        <taxon>Parameciidae</taxon>
        <taxon>Paramecium</taxon>
    </lineage>
</organism>
<dbReference type="Proteomes" id="UP000683925">
    <property type="component" value="Unassembled WGS sequence"/>
</dbReference>
<protein>
    <recommendedName>
        <fullName evidence="3">Tetratricopeptide repeat protein</fullName>
    </recommendedName>
</protein>
<dbReference type="OrthoDB" id="420945at2759"/>
<proteinExistence type="predicted"/>
<evidence type="ECO:0000313" key="2">
    <source>
        <dbReference type="Proteomes" id="UP000683925"/>
    </source>
</evidence>
<dbReference type="EMBL" id="CAJJDP010000186">
    <property type="protein sequence ID" value="CAD8214579.1"/>
    <property type="molecule type" value="Genomic_DNA"/>
</dbReference>
<evidence type="ECO:0000313" key="1">
    <source>
        <dbReference type="EMBL" id="CAD8214579.1"/>
    </source>
</evidence>
<gene>
    <name evidence="1" type="ORF">POCTA_138.1.T1820023</name>
</gene>
<comment type="caution">
    <text evidence="1">The sequence shown here is derived from an EMBL/GenBank/DDBJ whole genome shotgun (WGS) entry which is preliminary data.</text>
</comment>
<reference evidence="1" key="1">
    <citation type="submission" date="2021-01" db="EMBL/GenBank/DDBJ databases">
        <authorList>
            <consortium name="Genoscope - CEA"/>
            <person name="William W."/>
        </authorList>
    </citation>
    <scope>NUCLEOTIDE SEQUENCE</scope>
</reference>